<feature type="region of interest" description="Disordered" evidence="2">
    <location>
        <begin position="1"/>
        <end position="24"/>
    </location>
</feature>
<dbReference type="PANTHER" id="PTHR43156">
    <property type="entry name" value="STAGE II SPORULATION PROTEIN E-RELATED"/>
    <property type="match status" value="1"/>
</dbReference>
<dbReference type="AlphaFoldDB" id="A0A1T3NX23"/>
<gene>
    <name evidence="5" type="ORF">B4N89_10005</name>
</gene>
<comment type="caution">
    <text evidence="5">The sequence shown here is derived from an EMBL/GenBank/DDBJ whole genome shotgun (WGS) entry which is preliminary data.</text>
</comment>
<dbReference type="GO" id="GO:0016791">
    <property type="term" value="F:phosphatase activity"/>
    <property type="evidence" value="ECO:0007669"/>
    <property type="project" value="TreeGrafter"/>
</dbReference>
<name>A0A1T3NX23_9ACTN</name>
<evidence type="ECO:0000313" key="6">
    <source>
        <dbReference type="Proteomes" id="UP000190037"/>
    </source>
</evidence>
<feature type="compositionally biased region" description="Basic and acidic residues" evidence="2">
    <location>
        <begin position="1"/>
        <end position="23"/>
    </location>
</feature>
<dbReference type="Pfam" id="PF07228">
    <property type="entry name" value="SpoIIE"/>
    <property type="match status" value="1"/>
</dbReference>
<evidence type="ECO:0000256" key="3">
    <source>
        <dbReference type="SAM" id="Phobius"/>
    </source>
</evidence>
<dbReference type="PANTHER" id="PTHR43156:SF2">
    <property type="entry name" value="STAGE II SPORULATION PROTEIN E"/>
    <property type="match status" value="1"/>
</dbReference>
<keyword evidence="3" id="KW-0812">Transmembrane</keyword>
<proteinExistence type="predicted"/>
<keyword evidence="3" id="KW-0472">Membrane</keyword>
<evidence type="ECO:0000256" key="1">
    <source>
        <dbReference type="ARBA" id="ARBA00022801"/>
    </source>
</evidence>
<dbReference type="InterPro" id="IPR001932">
    <property type="entry name" value="PPM-type_phosphatase-like_dom"/>
</dbReference>
<reference evidence="5 6" key="1">
    <citation type="submission" date="2017-03" db="EMBL/GenBank/DDBJ databases">
        <title>Draft genome sequence of Streptomyces scabrisporus NF3, endophyte isolated from Amphipterygium adstringens.</title>
        <authorList>
            <person name="Vazquez M."/>
            <person name="Ceapa C.D."/>
            <person name="Rodriguez Luna D."/>
            <person name="Sanchez Esquivel S."/>
        </authorList>
    </citation>
    <scope>NUCLEOTIDE SEQUENCE [LARGE SCALE GENOMIC DNA]</scope>
    <source>
        <strain evidence="5 6">NF3</strain>
    </source>
</reference>
<evidence type="ECO:0000313" key="5">
    <source>
        <dbReference type="EMBL" id="OPC81232.1"/>
    </source>
</evidence>
<organism evidence="5 6">
    <name type="scientific">Embleya scabrispora</name>
    <dbReference type="NCBI Taxonomy" id="159449"/>
    <lineage>
        <taxon>Bacteria</taxon>
        <taxon>Bacillati</taxon>
        <taxon>Actinomycetota</taxon>
        <taxon>Actinomycetes</taxon>
        <taxon>Kitasatosporales</taxon>
        <taxon>Streptomycetaceae</taxon>
        <taxon>Embleya</taxon>
    </lineage>
</organism>
<evidence type="ECO:0000259" key="4">
    <source>
        <dbReference type="SMART" id="SM00331"/>
    </source>
</evidence>
<protein>
    <recommendedName>
        <fullName evidence="4">PPM-type phosphatase domain-containing protein</fullName>
    </recommendedName>
</protein>
<dbReference type="EMBL" id="MWQN01000001">
    <property type="protein sequence ID" value="OPC81232.1"/>
    <property type="molecule type" value="Genomic_DNA"/>
</dbReference>
<dbReference type="FunFam" id="3.60.40.10:FF:000058">
    <property type="entry name" value="Stage II sporulation protein E"/>
    <property type="match status" value="1"/>
</dbReference>
<sequence>MRPDSDTRMVYEDRHDGGLRTGRETAPVRGTAQTRRALRLVGVAGDRPLLPVIGLILRLLPFLVILAVVVLAAATPENVHVGPLLAVAPALSGLTQTAPRGPLITGGVAAVVSVALAALGQGRGGGEPYVTLLSVALVTTTAWLGVHVRMRQERTIEEVRSVAEAAQEVLLPQVPGTVGPLTVGVRYRAAAAEARIGGDLYEVVPTPFGIRVAIGDVRGKGLGAVRTAAAVLSAFREAAYEEPDLPGVARRLSASLERRLGENDEEFVTLILLGFPPEPACVDILNCGHPAPLLLRAAHAEPLDPPTPTPPLGIMDLRRLDLPVLRVPLLPRDRLLLYTDGIIEARNPAGEFYPLPDRAPDSLPGVEDTLDRLEADVQRHVGRPLQDDAAMVLLEYTPVVARHDELRGARLSA</sequence>
<dbReference type="STRING" id="159449.B4N89_10005"/>
<evidence type="ECO:0000256" key="2">
    <source>
        <dbReference type="SAM" id="MobiDB-lite"/>
    </source>
</evidence>
<feature type="domain" description="PPM-type phosphatase" evidence="4">
    <location>
        <begin position="181"/>
        <end position="396"/>
    </location>
</feature>
<dbReference type="Proteomes" id="UP000190037">
    <property type="component" value="Unassembled WGS sequence"/>
</dbReference>
<keyword evidence="6" id="KW-1185">Reference proteome</keyword>
<feature type="transmembrane region" description="Helical" evidence="3">
    <location>
        <begin position="103"/>
        <end position="122"/>
    </location>
</feature>
<dbReference type="Gene3D" id="3.60.40.10">
    <property type="entry name" value="PPM-type phosphatase domain"/>
    <property type="match status" value="1"/>
</dbReference>
<feature type="transmembrane region" description="Helical" evidence="3">
    <location>
        <begin position="49"/>
        <end position="73"/>
    </location>
</feature>
<dbReference type="SMART" id="SM00331">
    <property type="entry name" value="PP2C_SIG"/>
    <property type="match status" value="1"/>
</dbReference>
<dbReference type="InterPro" id="IPR036457">
    <property type="entry name" value="PPM-type-like_dom_sf"/>
</dbReference>
<dbReference type="eggNOG" id="COG2208">
    <property type="taxonomic scope" value="Bacteria"/>
</dbReference>
<accession>A0A1T3NX23</accession>
<keyword evidence="3" id="KW-1133">Transmembrane helix</keyword>
<dbReference type="InterPro" id="IPR052016">
    <property type="entry name" value="Bact_Sigma-Reg"/>
</dbReference>
<keyword evidence="1" id="KW-0378">Hydrolase</keyword>
<feature type="transmembrane region" description="Helical" evidence="3">
    <location>
        <begin position="128"/>
        <end position="146"/>
    </location>
</feature>